<dbReference type="Proteomes" id="UP001150924">
    <property type="component" value="Unassembled WGS sequence"/>
</dbReference>
<dbReference type="SUPFAM" id="SSF51569">
    <property type="entry name" value="Aldolase"/>
    <property type="match status" value="1"/>
</dbReference>
<accession>A0A9X3F0X0</accession>
<sequence length="169" mass="17851">MRANAMVAQLGELIEGLHARTAELHVEIATPGSTSTTNALPFLRASGASATVTSAASSANTTGSSAWVNGSNSAPSHVIPRLNLELYEAVIRGDLDGARRSFYRQLPFLQFIVAHGLPRALAAALELCGTRVGPLRAPLRPLEPPRVAELRQILVDLEVLPASPRSAVD</sequence>
<dbReference type="InterPro" id="IPR002220">
    <property type="entry name" value="DapA-like"/>
</dbReference>
<proteinExistence type="predicted"/>
<evidence type="ECO:0000313" key="2">
    <source>
        <dbReference type="EMBL" id="MCY1009393.1"/>
    </source>
</evidence>
<evidence type="ECO:0000313" key="3">
    <source>
        <dbReference type="Proteomes" id="UP001150924"/>
    </source>
</evidence>
<dbReference type="AlphaFoldDB" id="A0A9X3F0X0"/>
<name>A0A9X3F0X0_9BACT</name>
<dbReference type="GO" id="GO:0016829">
    <property type="term" value="F:lyase activity"/>
    <property type="evidence" value="ECO:0007669"/>
    <property type="project" value="UniProtKB-KW"/>
</dbReference>
<dbReference type="InterPro" id="IPR013785">
    <property type="entry name" value="Aldolase_TIM"/>
</dbReference>
<keyword evidence="3" id="KW-1185">Reference proteome</keyword>
<protein>
    <submittedName>
        <fullName evidence="2">Dihydrodipicolinate synthase family protein</fullName>
    </submittedName>
</protein>
<gene>
    <name evidence="2" type="ORF">OV079_28280</name>
</gene>
<organism evidence="2 3">
    <name type="scientific">Nannocystis pusilla</name>
    <dbReference type="NCBI Taxonomy" id="889268"/>
    <lineage>
        <taxon>Bacteria</taxon>
        <taxon>Pseudomonadati</taxon>
        <taxon>Myxococcota</taxon>
        <taxon>Polyangia</taxon>
        <taxon>Nannocystales</taxon>
        <taxon>Nannocystaceae</taxon>
        <taxon>Nannocystis</taxon>
    </lineage>
</organism>
<evidence type="ECO:0000256" key="1">
    <source>
        <dbReference type="ARBA" id="ARBA00023239"/>
    </source>
</evidence>
<reference evidence="2" key="1">
    <citation type="submission" date="2022-11" db="EMBL/GenBank/DDBJ databases">
        <title>Minimal conservation of predation-associated metabolite biosynthetic gene clusters underscores biosynthetic potential of Myxococcota including descriptions for ten novel species: Archangium lansinium sp. nov., Myxococcus landrumus sp. nov., Nannocystis bai.</title>
        <authorList>
            <person name="Ahearne A."/>
            <person name="Stevens C."/>
            <person name="Phillips K."/>
        </authorList>
    </citation>
    <scope>NUCLEOTIDE SEQUENCE</scope>
    <source>
        <strain evidence="2">Na p29</strain>
    </source>
</reference>
<dbReference type="Gene3D" id="3.20.20.70">
    <property type="entry name" value="Aldolase class I"/>
    <property type="match status" value="1"/>
</dbReference>
<comment type="caution">
    <text evidence="2">The sequence shown here is derived from an EMBL/GenBank/DDBJ whole genome shotgun (WGS) entry which is preliminary data.</text>
</comment>
<dbReference type="EMBL" id="JAPNKE010000002">
    <property type="protein sequence ID" value="MCY1009393.1"/>
    <property type="molecule type" value="Genomic_DNA"/>
</dbReference>
<dbReference type="Pfam" id="PF00701">
    <property type="entry name" value="DHDPS"/>
    <property type="match status" value="1"/>
</dbReference>
<dbReference type="RefSeq" id="WP_267772060.1">
    <property type="nucleotide sequence ID" value="NZ_JAPNKE010000002.1"/>
</dbReference>
<keyword evidence="1" id="KW-0456">Lyase</keyword>